<organism evidence="7 8">
    <name type="scientific">Streptomyces cadmiisoli</name>
    <dbReference type="NCBI Taxonomy" id="2184053"/>
    <lineage>
        <taxon>Bacteria</taxon>
        <taxon>Bacillati</taxon>
        <taxon>Actinomycetota</taxon>
        <taxon>Actinomycetes</taxon>
        <taxon>Kitasatosporales</taxon>
        <taxon>Streptomycetaceae</taxon>
        <taxon>Streptomyces</taxon>
        <taxon>Streptomyces aurantiacus group</taxon>
    </lineage>
</organism>
<keyword evidence="1" id="KW-0479">Metal-binding</keyword>
<feature type="compositionally biased region" description="Basic and acidic residues" evidence="5">
    <location>
        <begin position="1"/>
        <end position="18"/>
    </location>
</feature>
<dbReference type="Pfam" id="PF00149">
    <property type="entry name" value="Metallophos"/>
    <property type="match status" value="1"/>
</dbReference>
<name>A0A2Z4IS86_9ACTN</name>
<dbReference type="EMBL" id="CP030073">
    <property type="protein sequence ID" value="AWW35695.1"/>
    <property type="molecule type" value="Genomic_DNA"/>
</dbReference>
<keyword evidence="2" id="KW-0378">Hydrolase</keyword>
<gene>
    <name evidence="7" type="ORF">DN051_02675</name>
</gene>
<evidence type="ECO:0000313" key="7">
    <source>
        <dbReference type="EMBL" id="AWW35695.1"/>
    </source>
</evidence>
<evidence type="ECO:0000313" key="8">
    <source>
        <dbReference type="Proteomes" id="UP000249616"/>
    </source>
</evidence>
<evidence type="ECO:0000256" key="1">
    <source>
        <dbReference type="ARBA" id="ARBA00022723"/>
    </source>
</evidence>
<comment type="similarity">
    <text evidence="4">Belongs to the cyclic nucleotide phosphodiesterase class-III family.</text>
</comment>
<dbReference type="Proteomes" id="UP000249616">
    <property type="component" value="Chromosome"/>
</dbReference>
<proteinExistence type="inferred from homology"/>
<protein>
    <submittedName>
        <fullName evidence="7">Metallophosphoesterase</fullName>
    </submittedName>
</protein>
<dbReference type="Gene3D" id="3.60.21.10">
    <property type="match status" value="1"/>
</dbReference>
<keyword evidence="8" id="KW-1185">Reference proteome</keyword>
<dbReference type="RefSeq" id="WP_112437848.1">
    <property type="nucleotide sequence ID" value="NZ_CP030073.1"/>
</dbReference>
<dbReference type="GO" id="GO:0016787">
    <property type="term" value="F:hydrolase activity"/>
    <property type="evidence" value="ECO:0007669"/>
    <property type="project" value="UniProtKB-KW"/>
</dbReference>
<dbReference type="PANTHER" id="PTHR42988">
    <property type="entry name" value="PHOSPHOHYDROLASE"/>
    <property type="match status" value="1"/>
</dbReference>
<dbReference type="PANTHER" id="PTHR42988:SF2">
    <property type="entry name" value="CYCLIC NUCLEOTIDE PHOSPHODIESTERASE CBUA0032-RELATED"/>
    <property type="match status" value="1"/>
</dbReference>
<feature type="domain" description="Calcineurin-like phosphoesterase" evidence="6">
    <location>
        <begin position="1"/>
        <end position="209"/>
    </location>
</feature>
<dbReference type="InterPro" id="IPR029052">
    <property type="entry name" value="Metallo-depent_PP-like"/>
</dbReference>
<evidence type="ECO:0000256" key="3">
    <source>
        <dbReference type="ARBA" id="ARBA00023004"/>
    </source>
</evidence>
<evidence type="ECO:0000256" key="2">
    <source>
        <dbReference type="ARBA" id="ARBA00022801"/>
    </source>
</evidence>
<evidence type="ECO:0000256" key="5">
    <source>
        <dbReference type="SAM" id="MobiDB-lite"/>
    </source>
</evidence>
<evidence type="ECO:0000256" key="4">
    <source>
        <dbReference type="ARBA" id="ARBA00025742"/>
    </source>
</evidence>
<dbReference type="InterPro" id="IPR004843">
    <property type="entry name" value="Calcineurin-like_PHP"/>
</dbReference>
<reference evidence="7 8" key="1">
    <citation type="journal article" date="2019" name="Int. J. Syst. Evol. Microbiol.">
        <title>Streptomyces cadmiisoli sp. nov., a novel actinomycete isolated from cadmium-contaminated soil.</title>
        <authorList>
            <person name="Li K."/>
            <person name="Tang X."/>
            <person name="Zhao J."/>
            <person name="Guo Y."/>
            <person name="Tang Y."/>
            <person name="Gao J."/>
        </authorList>
    </citation>
    <scope>NUCLEOTIDE SEQUENCE [LARGE SCALE GENOMIC DNA]</scope>
    <source>
        <strain evidence="7 8">ZFG47</strain>
    </source>
</reference>
<dbReference type="KEGG" id="scad:DN051_02675"/>
<accession>A0A2Z4IS86</accession>
<feature type="region of interest" description="Disordered" evidence="5">
    <location>
        <begin position="1"/>
        <end position="20"/>
    </location>
</feature>
<keyword evidence="3" id="KW-0408">Iron</keyword>
<sequence length="294" mass="31600">MRIVHLSDTHLDRTDAPNKHGVNATRSLRRMLADLRHVHGVDAIVVSGDIADDGSLEAYAAARDIVGEFAAGRNIPVIYSTGNHDERRAFAEVLGSGHLDPDGSDRADTLIQSDETERAAVSLVGGHRFITLDSLVPGKGYGHVSRTQLDWLRGVLGAPAPHGTVLVFHHPPINLDVEVQQALGLRNPSELLDTIRDGDVRIILCGHFHLQIFGFLETVPVWVTPGVVSRVDLTAAPGTERAVRGASATLVQLGTAQGPLFHTLHARDPQAGETVYELDEQQLSSVIDKLGHGG</sequence>
<dbReference type="GO" id="GO:0046872">
    <property type="term" value="F:metal ion binding"/>
    <property type="evidence" value="ECO:0007669"/>
    <property type="project" value="UniProtKB-KW"/>
</dbReference>
<evidence type="ECO:0000259" key="6">
    <source>
        <dbReference type="Pfam" id="PF00149"/>
    </source>
</evidence>
<dbReference type="InterPro" id="IPR050884">
    <property type="entry name" value="CNP_phosphodiesterase-III"/>
</dbReference>
<dbReference type="SUPFAM" id="SSF56300">
    <property type="entry name" value="Metallo-dependent phosphatases"/>
    <property type="match status" value="1"/>
</dbReference>
<dbReference type="AlphaFoldDB" id="A0A2Z4IS86"/>